<organism evidence="1 2">
    <name type="scientific">Hexamita inflata</name>
    <dbReference type="NCBI Taxonomy" id="28002"/>
    <lineage>
        <taxon>Eukaryota</taxon>
        <taxon>Metamonada</taxon>
        <taxon>Diplomonadida</taxon>
        <taxon>Hexamitidae</taxon>
        <taxon>Hexamitinae</taxon>
        <taxon>Hexamita</taxon>
    </lineage>
</organism>
<sequence length="109" mass="12371">MIKDMIQQLVALGELCFTGSGSQKKFNVKSQIQESLENQKLTTNEKIAGAYLDLLFKNTCNDNSKKQLIDLAKSILIAPEITGRELIFSLLKCICYYLIPNQLIFHLFL</sequence>
<dbReference type="EMBL" id="CAXDID020000032">
    <property type="protein sequence ID" value="CAL5995082.1"/>
    <property type="molecule type" value="Genomic_DNA"/>
</dbReference>
<keyword evidence="2" id="KW-1185">Reference proteome</keyword>
<gene>
    <name evidence="1" type="ORF">HINF_LOCUS13863</name>
</gene>
<evidence type="ECO:0000313" key="1">
    <source>
        <dbReference type="EMBL" id="CAL5995082.1"/>
    </source>
</evidence>
<evidence type="ECO:0000313" key="2">
    <source>
        <dbReference type="Proteomes" id="UP001642409"/>
    </source>
</evidence>
<dbReference type="Proteomes" id="UP001642409">
    <property type="component" value="Unassembled WGS sequence"/>
</dbReference>
<comment type="caution">
    <text evidence="1">The sequence shown here is derived from an EMBL/GenBank/DDBJ whole genome shotgun (WGS) entry which is preliminary data.</text>
</comment>
<name>A0ABP1HK07_9EUKA</name>
<accession>A0ABP1HK07</accession>
<proteinExistence type="predicted"/>
<reference evidence="1 2" key="1">
    <citation type="submission" date="2024-07" db="EMBL/GenBank/DDBJ databases">
        <authorList>
            <person name="Akdeniz Z."/>
        </authorList>
    </citation>
    <scope>NUCLEOTIDE SEQUENCE [LARGE SCALE GENOMIC DNA]</scope>
</reference>
<protein>
    <submittedName>
        <fullName evidence="1">Hypothetical_protein</fullName>
    </submittedName>
</protein>